<protein>
    <submittedName>
        <fullName evidence="1">Uncharacterized protein</fullName>
    </submittedName>
</protein>
<accession>A0A927RBU4</accession>
<dbReference type="AlphaFoldDB" id="A0A927RBU4"/>
<organism evidence="1 2">
    <name type="scientific">Actinopolymorpha pittospori</name>
    <dbReference type="NCBI Taxonomy" id="648752"/>
    <lineage>
        <taxon>Bacteria</taxon>
        <taxon>Bacillati</taxon>
        <taxon>Actinomycetota</taxon>
        <taxon>Actinomycetes</taxon>
        <taxon>Propionibacteriales</taxon>
        <taxon>Actinopolymorphaceae</taxon>
        <taxon>Actinopolymorpha</taxon>
    </lineage>
</organism>
<dbReference type="EMBL" id="JADBEM010000001">
    <property type="protein sequence ID" value="MBE1610517.1"/>
    <property type="molecule type" value="Genomic_DNA"/>
</dbReference>
<gene>
    <name evidence="1" type="ORF">HEB94_007365</name>
</gene>
<dbReference type="RefSeq" id="WP_192753877.1">
    <property type="nucleotide sequence ID" value="NZ_BAABJL010000095.1"/>
</dbReference>
<sequence>MTIYLFPDNTVLCNFASVDALPLLEKVLEGRGRWVEAIAFEAHRSARVLPALARIPLEGWLGEPIEVSEPHDVEQIERVRRAVFGGRADEPLRHLGEAQTCHVIQRWPEFEGSLWLSDDREALRFARHAGIPTRDTTDLVGEAVTGGYVQRRDGYLLLQLMRVAGRHVRLPSHQARL</sequence>
<keyword evidence="2" id="KW-1185">Reference proteome</keyword>
<evidence type="ECO:0000313" key="2">
    <source>
        <dbReference type="Proteomes" id="UP000638648"/>
    </source>
</evidence>
<reference evidence="1" key="1">
    <citation type="submission" date="2020-10" db="EMBL/GenBank/DDBJ databases">
        <title>Sequencing the genomes of 1000 actinobacteria strains.</title>
        <authorList>
            <person name="Klenk H.-P."/>
        </authorList>
    </citation>
    <scope>NUCLEOTIDE SEQUENCE</scope>
    <source>
        <strain evidence="1">DSM 45354</strain>
    </source>
</reference>
<name>A0A927RBU4_9ACTN</name>
<comment type="caution">
    <text evidence="1">The sequence shown here is derived from an EMBL/GenBank/DDBJ whole genome shotgun (WGS) entry which is preliminary data.</text>
</comment>
<dbReference type="Proteomes" id="UP000638648">
    <property type="component" value="Unassembled WGS sequence"/>
</dbReference>
<proteinExistence type="predicted"/>
<evidence type="ECO:0000313" key="1">
    <source>
        <dbReference type="EMBL" id="MBE1610517.1"/>
    </source>
</evidence>